<dbReference type="GO" id="GO:0004497">
    <property type="term" value="F:monooxygenase activity"/>
    <property type="evidence" value="ECO:0007669"/>
    <property type="project" value="UniProtKB-KW"/>
</dbReference>
<accession>A0A5P2UHT7</accession>
<dbReference type="EMBL" id="BMVX01000046">
    <property type="protein sequence ID" value="GGZ97934.1"/>
    <property type="molecule type" value="Genomic_DNA"/>
</dbReference>
<gene>
    <name evidence="3" type="ORF">CP968_00590</name>
    <name evidence="2" type="ORF">GCM10010371_67090</name>
</gene>
<keyword evidence="2" id="KW-0560">Oxidoreductase</keyword>
<keyword evidence="2" id="KW-0503">Monooxygenase</keyword>
<evidence type="ECO:0000256" key="1">
    <source>
        <dbReference type="SAM" id="MobiDB-lite"/>
    </source>
</evidence>
<dbReference type="Proteomes" id="UP000326831">
    <property type="component" value="Chromosome"/>
</dbReference>
<dbReference type="AlphaFoldDB" id="A0A5P2UHT7"/>
<reference evidence="3 4" key="2">
    <citation type="submission" date="2017-09" db="EMBL/GenBank/DDBJ databases">
        <authorList>
            <person name="Lee N."/>
            <person name="Cho B.-K."/>
        </authorList>
    </citation>
    <scope>NUCLEOTIDE SEQUENCE [LARGE SCALE GENOMIC DNA]</scope>
    <source>
        <strain evidence="3 4">ATCC 27467</strain>
    </source>
</reference>
<dbReference type="RefSeq" id="WP_150516114.1">
    <property type="nucleotide sequence ID" value="NZ_BMVX01000046.1"/>
</dbReference>
<dbReference type="Gene3D" id="3.50.50.60">
    <property type="entry name" value="FAD/NAD(P)-binding domain"/>
    <property type="match status" value="2"/>
</dbReference>
<reference evidence="2" key="1">
    <citation type="journal article" date="2014" name="Int. J. Syst. Evol. Microbiol.">
        <title>Complete genome sequence of Corynebacterium casei LMG S-19264T (=DSM 44701T), isolated from a smear-ripened cheese.</title>
        <authorList>
            <consortium name="US DOE Joint Genome Institute (JGI-PGF)"/>
            <person name="Walter F."/>
            <person name="Albersmeier A."/>
            <person name="Kalinowski J."/>
            <person name="Ruckert C."/>
        </authorList>
    </citation>
    <scope>NUCLEOTIDE SEQUENCE</scope>
    <source>
        <strain evidence="2">JCM 4834</strain>
    </source>
</reference>
<evidence type="ECO:0000313" key="2">
    <source>
        <dbReference type="EMBL" id="GGZ97934.1"/>
    </source>
</evidence>
<feature type="region of interest" description="Disordered" evidence="1">
    <location>
        <begin position="1"/>
        <end position="27"/>
    </location>
</feature>
<evidence type="ECO:0000313" key="4">
    <source>
        <dbReference type="Proteomes" id="UP000326831"/>
    </source>
</evidence>
<evidence type="ECO:0000313" key="3">
    <source>
        <dbReference type="EMBL" id="QEU77014.1"/>
    </source>
</evidence>
<reference evidence="2" key="3">
    <citation type="submission" date="2020-09" db="EMBL/GenBank/DDBJ databases">
        <authorList>
            <person name="Sun Q."/>
            <person name="Ohkuma M."/>
        </authorList>
    </citation>
    <scope>NUCLEOTIDE SEQUENCE</scope>
    <source>
        <strain evidence="2">JCM 4834</strain>
    </source>
</reference>
<keyword evidence="4" id="KW-1185">Reference proteome</keyword>
<dbReference type="SUPFAM" id="SSF51905">
    <property type="entry name" value="FAD/NAD(P)-binding domain"/>
    <property type="match status" value="2"/>
</dbReference>
<dbReference type="PANTHER" id="PTHR42877">
    <property type="entry name" value="L-ORNITHINE N(5)-MONOOXYGENASE-RELATED"/>
    <property type="match status" value="1"/>
</dbReference>
<dbReference type="PRINTS" id="PR00419">
    <property type="entry name" value="ADXRDTASE"/>
</dbReference>
<dbReference type="Pfam" id="PF13738">
    <property type="entry name" value="Pyr_redox_3"/>
    <property type="match status" value="1"/>
</dbReference>
<organism evidence="3 4">
    <name type="scientific">Streptomyces subrutilus</name>
    <dbReference type="NCBI Taxonomy" id="36818"/>
    <lineage>
        <taxon>Bacteria</taxon>
        <taxon>Bacillati</taxon>
        <taxon>Actinomycetota</taxon>
        <taxon>Actinomycetes</taxon>
        <taxon>Kitasatosporales</taxon>
        <taxon>Streptomycetaceae</taxon>
        <taxon>Streptomyces</taxon>
    </lineage>
</organism>
<sequence length="520" mass="58030">MTSILEPAKDGGARTGTEPAPGGRGPTRHLRVAVIGTGFSGLGTAVRLLQSGIDDFLVFERADEVGGTWRDNSYPGCACDVMSHLYSFSFARNPNWKSTFASRDELYAYLRDTADRFGVRPHIRFGHELEAARWDEGERHWRIETSQGEYTAQFLVTGTGYLSEAAVPDIKGLDGFEGKVFHSSDWDHDHDLAGRRVAVIGTGASAIQFVPAIQPEVGQLDLYQRTPPWIGPKPDKANSELHTKLLRSLPGYQKFRRGFNMWGREILAFFWKRPKLAEKVQKMASDHLKKSVADEALRARLTPDYLVACKRLLFSNTWYPAIQQPNVEIVSDGIAEVRARSIVGSDGVEREVDTIILGTGFQATDRPVARRIWGRGGVSLRETWKDGMSAHRGTTIAGFPNLFMLLGPNTALGHSSQTVMIEAQVQYVVDSLQQAAKRGLASIEVRQEAQDAYNRKLDGHLEGTVWMSGGCKSWYLDANGRNTSIFPTYTWRFRRGTKRLDLSEYQLASQVRSTKPVPHQ</sequence>
<dbReference type="EMBL" id="CP023701">
    <property type="protein sequence ID" value="QEU77014.1"/>
    <property type="molecule type" value="Genomic_DNA"/>
</dbReference>
<dbReference type="OrthoDB" id="5168853at2"/>
<dbReference type="InterPro" id="IPR036188">
    <property type="entry name" value="FAD/NAD-bd_sf"/>
</dbReference>
<protein>
    <submittedName>
        <fullName evidence="2">Baeyer-Villiger monooxygenase</fullName>
    </submittedName>
    <submittedName>
        <fullName evidence="3">NAD(P)/FAD-dependent oxidoreductase</fullName>
    </submittedName>
</protein>
<dbReference type="KEGG" id="ssub:CP968_00590"/>
<dbReference type="Proteomes" id="UP000634660">
    <property type="component" value="Unassembled WGS sequence"/>
</dbReference>
<dbReference type="InterPro" id="IPR051209">
    <property type="entry name" value="FAD-bind_Monooxygenase_sf"/>
</dbReference>
<proteinExistence type="predicted"/>
<dbReference type="PANTHER" id="PTHR42877:SF4">
    <property type="entry name" value="FAD_NAD(P)-BINDING DOMAIN-CONTAINING PROTEIN-RELATED"/>
    <property type="match status" value="1"/>
</dbReference>
<name>A0A5P2UHT7_9ACTN</name>